<evidence type="ECO:0000313" key="2">
    <source>
        <dbReference type="Proteomes" id="UP000018143"/>
    </source>
</evidence>
<dbReference type="RefSeq" id="WP_023946197.1">
    <property type="nucleotide sequence ID" value="NZ_BASD01000003.1"/>
</dbReference>
<comment type="caution">
    <text evidence="1">The sequence shown here is derived from an EMBL/GenBank/DDBJ whole genome shotgun (WGS) entry which is preliminary data.</text>
</comment>
<protein>
    <submittedName>
        <fullName evidence="1">Uncharacterized protein</fullName>
    </submittedName>
</protein>
<keyword evidence="2" id="KW-1185">Reference proteome</keyword>
<accession>T1DUL6</accession>
<dbReference type="Proteomes" id="UP000018143">
    <property type="component" value="Unassembled WGS sequence"/>
</dbReference>
<sequence>MREFVESRIAERDLGDIILLDSMLFERRAYKKAVEDGLSLDEFGDSKAVAEFGIFFNEIVKYGIKKIK</sequence>
<proteinExistence type="predicted"/>
<dbReference type="OrthoDB" id="13869at2"/>
<name>T1DUL6_9HELI</name>
<dbReference type="AlphaFoldDB" id="T1DUL6"/>
<gene>
    <name evidence="1" type="ORF">HFN_1542</name>
</gene>
<evidence type="ECO:0000313" key="1">
    <source>
        <dbReference type="EMBL" id="GAD17983.1"/>
    </source>
</evidence>
<reference evidence="1 2" key="1">
    <citation type="journal article" date="2013" name="Genome Announc.">
        <title>Draft Genome Sequence of Helicobacter fennelliae Strain MRY12-0050, Isolated from a Bacteremia Patient.</title>
        <authorList>
            <person name="Rimbara E."/>
            <person name="Matsui M."/>
            <person name="Mori S."/>
            <person name="Suzuki S."/>
            <person name="Suzuki M."/>
            <person name="Kim H."/>
            <person name="Sekizuka T."/>
            <person name="Kuroda M."/>
            <person name="Shibayama K."/>
        </authorList>
    </citation>
    <scope>NUCLEOTIDE SEQUENCE [LARGE SCALE GENOMIC DNA]</scope>
    <source>
        <strain evidence="1 2">MRY12-0050</strain>
    </source>
</reference>
<dbReference type="EMBL" id="BASD01000003">
    <property type="protein sequence ID" value="GAD17983.1"/>
    <property type="molecule type" value="Genomic_DNA"/>
</dbReference>
<dbReference type="STRING" id="1325130.HFN_1542"/>
<organism evidence="1 2">
    <name type="scientific">Helicobacter fennelliae MRY12-0050</name>
    <dbReference type="NCBI Taxonomy" id="1325130"/>
    <lineage>
        <taxon>Bacteria</taxon>
        <taxon>Pseudomonadati</taxon>
        <taxon>Campylobacterota</taxon>
        <taxon>Epsilonproteobacteria</taxon>
        <taxon>Campylobacterales</taxon>
        <taxon>Helicobacteraceae</taxon>
        <taxon>Helicobacter</taxon>
    </lineage>
</organism>